<dbReference type="EMBL" id="CP023976">
    <property type="protein sequence ID" value="ATM24644.1"/>
    <property type="molecule type" value="Genomic_DNA"/>
</dbReference>
<evidence type="ECO:0000313" key="1">
    <source>
        <dbReference type="EMBL" id="ATM24644.1"/>
    </source>
</evidence>
<geneLocation type="plasmid" evidence="2">
    <name>pmdjk44.1</name>
</geneLocation>
<dbReference type="Proteomes" id="UP000195880">
    <property type="component" value="Plasmid pMDJK44.1"/>
</dbReference>
<keyword evidence="1" id="KW-0614">Plasmid</keyword>
<evidence type="ECO:0008006" key="3">
    <source>
        <dbReference type="Google" id="ProtNLM"/>
    </source>
</evidence>
<accession>A0A291W3S2</accession>
<gene>
    <name evidence="1" type="ORF">SMD44_p10145</name>
</gene>
<organism evidence="1 2">
    <name type="scientific">Streptomyces alboflavus</name>
    <dbReference type="NCBI Taxonomy" id="67267"/>
    <lineage>
        <taxon>Bacteria</taxon>
        <taxon>Bacillati</taxon>
        <taxon>Actinomycetota</taxon>
        <taxon>Actinomycetes</taxon>
        <taxon>Kitasatosporales</taxon>
        <taxon>Streptomycetaceae</taxon>
        <taxon>Streptomyces</taxon>
    </lineage>
</organism>
<proteinExistence type="predicted"/>
<dbReference type="SUPFAM" id="SSF48452">
    <property type="entry name" value="TPR-like"/>
    <property type="match status" value="1"/>
</dbReference>
<evidence type="ECO:0000313" key="2">
    <source>
        <dbReference type="Proteomes" id="UP000195880"/>
    </source>
</evidence>
<dbReference type="InterPro" id="IPR011990">
    <property type="entry name" value="TPR-like_helical_dom_sf"/>
</dbReference>
<keyword evidence="2" id="KW-1185">Reference proteome</keyword>
<name>A0A291W3S2_9ACTN</name>
<protein>
    <recommendedName>
        <fullName evidence="3">XRE family transcriptional regulator</fullName>
    </recommendedName>
</protein>
<sequence>MEVHVHTVQMTLFRQMAQERHWTTVETFSTHFARAAQELARQTGERQLAGVNISQRTFNRWMAGELRRLPQRDTRIILEHLFQRPVAQLFAPPDTFPTAASLNTGGAFDDPLVVASQTQLLMRSGADEAVLKQVDGALQHIVDRYEREGPQRLAGETRALRGALHTVLSSQHSPGVHSELFRLTSRASGLLAYMAVNLGAKPAVAEAYCAEAETLAAHVGDTELQMWAAGTRSLSLYYQHRYAEADAAAAAGIKLSPSSGQAIRLLANGRARALARLGDRRGAERAIGRALDLSEQQPALPPGITSCISFTPYSLARTLANEITARLSLDDTDEVLSCAGQIDGLIEASDSEWSRALVGLDVATALLQRRQPEVDRAMFLGLQALRAGTTPPITSVWQRANELLGRARRWHAEPEVSDYAEELRNWRSRPEATSIVSGSGTELALQQ</sequence>
<reference evidence="1 2" key="1">
    <citation type="submission" date="2017-10" db="EMBL/GenBank/DDBJ databases">
        <title>Streptomyces alboflavus Genome sequencing and assembly.</title>
        <authorList>
            <person name="Wang Y."/>
            <person name="Du B."/>
            <person name="Ding Y."/>
            <person name="Liu H."/>
            <person name="Hou Q."/>
            <person name="Liu K."/>
            <person name="Wang C."/>
            <person name="Yao L."/>
        </authorList>
    </citation>
    <scope>NUCLEOTIDE SEQUENCE [LARGE SCALE GENOMIC DNA]</scope>
    <source>
        <strain evidence="1 2">MDJK44</strain>
        <plasmid evidence="2">Plasmid pmdjk44.1</plasmid>
    </source>
</reference>
<dbReference type="Gene3D" id="1.25.40.10">
    <property type="entry name" value="Tetratricopeptide repeat domain"/>
    <property type="match status" value="1"/>
</dbReference>
<dbReference type="AlphaFoldDB" id="A0A291W3S2"/>
<dbReference type="KEGG" id="salf:SMD44_p10145"/>